<comment type="caution">
    <text evidence="12">The sequence shown here is derived from an EMBL/GenBank/DDBJ whole genome shotgun (WGS) entry which is preliminary data.</text>
</comment>
<dbReference type="GO" id="GO:0006189">
    <property type="term" value="P:'de novo' IMP biosynthetic process"/>
    <property type="evidence" value="ECO:0007669"/>
    <property type="project" value="UniProtKB-UniRule"/>
</dbReference>
<evidence type="ECO:0000256" key="3">
    <source>
        <dbReference type="ARBA" id="ARBA00022676"/>
    </source>
</evidence>
<evidence type="ECO:0000256" key="2">
    <source>
        <dbReference type="ARBA" id="ARBA00010138"/>
    </source>
</evidence>
<dbReference type="EC" id="2.4.2.14" evidence="7"/>
<comment type="cofactor">
    <cofactor evidence="7 9">
        <name>Mg(2+)</name>
        <dbReference type="ChEBI" id="CHEBI:18420"/>
    </cofactor>
    <text evidence="7 9">Binds 1 Mg(2+) ion per subunit.</text>
</comment>
<feature type="binding site" evidence="7 9">
    <location>
        <position position="352"/>
    </location>
    <ligand>
        <name>Mg(2+)</name>
        <dbReference type="ChEBI" id="CHEBI:18420"/>
    </ligand>
</feature>
<dbReference type="SUPFAM" id="SSF56235">
    <property type="entry name" value="N-terminal nucleophile aminohydrolases (Ntn hydrolases)"/>
    <property type="match status" value="1"/>
</dbReference>
<evidence type="ECO:0000256" key="9">
    <source>
        <dbReference type="PIRSR" id="PIRSR000485-2"/>
    </source>
</evidence>
<comment type="function">
    <text evidence="7">Catalyzes the formation of phosphoribosylamine from phosphoribosylpyrophosphate (PRPP) and glutamine.</text>
</comment>
<dbReference type="Gene3D" id="3.40.50.2020">
    <property type="match status" value="1"/>
</dbReference>
<evidence type="ECO:0000313" key="12">
    <source>
        <dbReference type="EMBL" id="TCO83265.1"/>
    </source>
</evidence>
<dbReference type="InterPro" id="IPR000836">
    <property type="entry name" value="PRTase_dom"/>
</dbReference>
<evidence type="ECO:0000256" key="1">
    <source>
        <dbReference type="ARBA" id="ARBA00005209"/>
    </source>
</evidence>
<keyword evidence="6 7" id="KW-0315">Glutamine amidotransferase</keyword>
<dbReference type="OrthoDB" id="2027088at2"/>
<dbReference type="UniPathway" id="UPA00074">
    <property type="reaction ID" value="UER00124"/>
</dbReference>
<dbReference type="GO" id="GO:0051539">
    <property type="term" value="F:4 iron, 4 sulfur cluster binding"/>
    <property type="evidence" value="ECO:0007669"/>
    <property type="project" value="UniProtKB-KW"/>
</dbReference>
<dbReference type="CDD" id="cd06223">
    <property type="entry name" value="PRTases_typeI"/>
    <property type="match status" value="1"/>
</dbReference>
<dbReference type="InterPro" id="IPR017932">
    <property type="entry name" value="GATase_2_dom"/>
</dbReference>
<dbReference type="PROSITE" id="PS51278">
    <property type="entry name" value="GATASE_TYPE_2"/>
    <property type="match status" value="1"/>
</dbReference>
<feature type="binding site" evidence="7 10">
    <location>
        <position position="440"/>
    </location>
    <ligand>
        <name>[4Fe-4S] cluster</name>
        <dbReference type="ChEBI" id="CHEBI:49883"/>
    </ligand>
</feature>
<keyword evidence="7 9" id="KW-0479">Metal-binding</keyword>
<comment type="caution">
    <text evidence="7">Lacks conserved residue(s) required for the propagation of feature annotation.</text>
</comment>
<comment type="catalytic activity">
    <reaction evidence="7 8">
        <text>5-phospho-beta-D-ribosylamine + L-glutamate + diphosphate = 5-phospho-alpha-D-ribose 1-diphosphate + L-glutamine + H2O</text>
        <dbReference type="Rhea" id="RHEA:14905"/>
        <dbReference type="ChEBI" id="CHEBI:15377"/>
        <dbReference type="ChEBI" id="CHEBI:29985"/>
        <dbReference type="ChEBI" id="CHEBI:33019"/>
        <dbReference type="ChEBI" id="CHEBI:58017"/>
        <dbReference type="ChEBI" id="CHEBI:58359"/>
        <dbReference type="ChEBI" id="CHEBI:58681"/>
        <dbReference type="EC" id="2.4.2.14"/>
    </reaction>
</comment>
<dbReference type="SUPFAM" id="SSF53271">
    <property type="entry name" value="PRTase-like"/>
    <property type="match status" value="1"/>
</dbReference>
<evidence type="ECO:0000256" key="8">
    <source>
        <dbReference type="PIRNR" id="PIRNR000485"/>
    </source>
</evidence>
<dbReference type="InterPro" id="IPR029055">
    <property type="entry name" value="Ntn_hydrolases_N"/>
</dbReference>
<dbReference type="PANTHER" id="PTHR11907">
    <property type="entry name" value="AMIDOPHOSPHORIBOSYLTRANSFERASE"/>
    <property type="match status" value="1"/>
</dbReference>
<dbReference type="EMBL" id="SLXA01000013">
    <property type="protein sequence ID" value="TCO83265.1"/>
    <property type="molecule type" value="Genomic_DNA"/>
</dbReference>
<dbReference type="PIRSF" id="PIRSF000485">
    <property type="entry name" value="Amd_phspho_trans"/>
    <property type="match status" value="1"/>
</dbReference>
<organism evidence="12 13">
    <name type="scientific">Frisingicoccus caecimuris</name>
    <dbReference type="NCBI Taxonomy" id="1796636"/>
    <lineage>
        <taxon>Bacteria</taxon>
        <taxon>Bacillati</taxon>
        <taxon>Bacillota</taxon>
        <taxon>Clostridia</taxon>
        <taxon>Lachnospirales</taxon>
        <taxon>Lachnospiraceae</taxon>
        <taxon>Frisingicoccus</taxon>
    </lineage>
</organism>
<dbReference type="RefSeq" id="WP_132093302.1">
    <property type="nucleotide sequence ID" value="NZ_JANKAQ010000014.1"/>
</dbReference>
<dbReference type="Pfam" id="PF13537">
    <property type="entry name" value="GATase_7"/>
    <property type="match status" value="1"/>
</dbReference>
<evidence type="ECO:0000256" key="10">
    <source>
        <dbReference type="PIRSR" id="PIRSR000485-3"/>
    </source>
</evidence>
<comment type="cofactor">
    <cofactor evidence="7 10">
        <name>[4Fe-4S] cluster</name>
        <dbReference type="ChEBI" id="CHEBI:49883"/>
    </cofactor>
    <text evidence="7 10">Binds 1 [4Fe-4S] cluster per subunit.</text>
</comment>
<keyword evidence="4 7" id="KW-0808">Transferase</keyword>
<evidence type="ECO:0000259" key="11">
    <source>
        <dbReference type="PROSITE" id="PS51278"/>
    </source>
</evidence>
<feature type="domain" description="Glutamine amidotransferase type-2" evidence="11">
    <location>
        <begin position="4"/>
        <end position="227"/>
    </location>
</feature>
<evidence type="ECO:0000256" key="5">
    <source>
        <dbReference type="ARBA" id="ARBA00022755"/>
    </source>
</evidence>
<accession>A0A4V2SDF6</accession>
<feature type="binding site" evidence="7 10">
    <location>
        <position position="243"/>
    </location>
    <ligand>
        <name>[4Fe-4S] cluster</name>
        <dbReference type="ChEBI" id="CHEBI:49883"/>
    </ligand>
</feature>
<keyword evidence="7 10" id="KW-0408">Iron</keyword>
<proteinExistence type="inferred from homology"/>
<dbReference type="InterPro" id="IPR029057">
    <property type="entry name" value="PRTase-like"/>
</dbReference>
<evidence type="ECO:0000256" key="4">
    <source>
        <dbReference type="ARBA" id="ARBA00022679"/>
    </source>
</evidence>
<keyword evidence="13" id="KW-1185">Reference proteome</keyword>
<keyword evidence="7 9" id="KW-0460">Magnesium</keyword>
<dbReference type="Pfam" id="PF00156">
    <property type="entry name" value="Pribosyltran"/>
    <property type="match status" value="1"/>
</dbReference>
<keyword evidence="7" id="KW-0004">4Fe-4S</keyword>
<dbReference type="Gene3D" id="3.60.20.10">
    <property type="entry name" value="Glutamine Phosphoribosylpyrophosphate, subunit 1, domain 1"/>
    <property type="match status" value="1"/>
</dbReference>
<dbReference type="HAMAP" id="MF_01931">
    <property type="entry name" value="PurF"/>
    <property type="match status" value="1"/>
</dbReference>
<feature type="binding site" evidence="7 10">
    <location>
        <position position="389"/>
    </location>
    <ligand>
        <name>[4Fe-4S] cluster</name>
        <dbReference type="ChEBI" id="CHEBI:49883"/>
    </ligand>
</feature>
<dbReference type="Proteomes" id="UP000295711">
    <property type="component" value="Unassembled WGS sequence"/>
</dbReference>
<evidence type="ECO:0000256" key="7">
    <source>
        <dbReference type="HAMAP-Rule" id="MF_01931"/>
    </source>
</evidence>
<comment type="similarity">
    <text evidence="2 7 8">In the C-terminal section; belongs to the purine/pyrimidine phosphoribosyltransferase family.</text>
</comment>
<keyword evidence="3 7" id="KW-0328">Glycosyltransferase</keyword>
<keyword evidence="7 10" id="KW-0411">Iron-sulfur</keyword>
<comment type="pathway">
    <text evidence="1 7 8">Purine metabolism; IMP biosynthesis via de novo pathway; N(1)-(5-phospho-D-ribosyl)glycinamide from 5-phospho-alpha-D-ribose 1-diphosphate: step 1/2.</text>
</comment>
<reference evidence="12 13" key="1">
    <citation type="submission" date="2019-03" db="EMBL/GenBank/DDBJ databases">
        <title>Genomic Encyclopedia of Type Strains, Phase IV (KMG-IV): sequencing the most valuable type-strain genomes for metagenomic binning, comparative biology and taxonomic classification.</title>
        <authorList>
            <person name="Goeker M."/>
        </authorList>
    </citation>
    <scope>NUCLEOTIDE SEQUENCE [LARGE SCALE GENOMIC DNA]</scope>
    <source>
        <strain evidence="12 13">DSM 28559</strain>
    </source>
</reference>
<evidence type="ECO:0000256" key="6">
    <source>
        <dbReference type="ARBA" id="ARBA00022962"/>
    </source>
</evidence>
<feature type="binding site" evidence="7 10">
    <location>
        <position position="443"/>
    </location>
    <ligand>
        <name>[4Fe-4S] cluster</name>
        <dbReference type="ChEBI" id="CHEBI:49883"/>
    </ligand>
</feature>
<dbReference type="NCBIfam" id="TIGR01134">
    <property type="entry name" value="purF"/>
    <property type="match status" value="1"/>
</dbReference>
<evidence type="ECO:0000313" key="13">
    <source>
        <dbReference type="Proteomes" id="UP000295711"/>
    </source>
</evidence>
<dbReference type="AlphaFoldDB" id="A0A4V2SDF6"/>
<gene>
    <name evidence="7" type="primary">purF</name>
    <name evidence="12" type="ORF">EV212_11352</name>
</gene>
<dbReference type="GO" id="GO:0000287">
    <property type="term" value="F:magnesium ion binding"/>
    <property type="evidence" value="ECO:0007669"/>
    <property type="project" value="UniProtKB-UniRule"/>
</dbReference>
<dbReference type="GO" id="GO:0004044">
    <property type="term" value="F:amidophosphoribosyltransferase activity"/>
    <property type="evidence" value="ECO:0007669"/>
    <property type="project" value="UniProtKB-UniRule"/>
</dbReference>
<feature type="binding site" evidence="7 9">
    <location>
        <position position="290"/>
    </location>
    <ligand>
        <name>Mg(2+)</name>
        <dbReference type="ChEBI" id="CHEBI:18420"/>
    </ligand>
</feature>
<dbReference type="GO" id="GO:0009113">
    <property type="term" value="P:purine nucleobase biosynthetic process"/>
    <property type="evidence" value="ECO:0007669"/>
    <property type="project" value="UniProtKB-UniRule"/>
</dbReference>
<dbReference type="InterPro" id="IPR005854">
    <property type="entry name" value="PurF"/>
</dbReference>
<protein>
    <recommendedName>
        <fullName evidence="7">Amidophosphoribosyltransferase</fullName>
        <shortName evidence="7">ATase</shortName>
        <ecNumber evidence="7">2.4.2.14</ecNumber>
    </recommendedName>
    <alternativeName>
        <fullName evidence="7">Glutamine phosphoribosylpyrophosphate amidotransferase</fullName>
        <shortName evidence="7">GPATase</shortName>
    </alternativeName>
</protein>
<sequence length="451" mass="50123">MSRSGLFAMYNNNTDAFSTAASIYYGLFSMQHRGMDATGICINQNGQFKYKKEDGMVIDVFDENLLSRMEGHAGIGHVLHSNRSDVREYAQPIVIRYTSGQMAVALNGGLVNTEELRKELELQGAVFQTSDDAEIISVLISRARNRFETIEEAIADIMPKLRGAYALLVMTPRKIIGVRDSLGMKPLILGKKRNSLYFSSETCIYNELDVEVIREVMPGEIVTINQDGIKSFQQIHEEKRALCAYEYIYHSRPDSVLNGIEVFEAREDMGRILAEEAPADADVIVWVPNSGLAAASGYAKALNLPLEDAFLKNKFYCNKFVQPTEDMVRRGVTMKLAVIKSRVCGKRVVVVDDSMVRGTTGRLLVDLLRDAGAKEVHMRIAAPEVKNECYFGGNDLDRTSLISSHKTTKEIQDMIGADSLAFLSVKGLKEACKGTENTLCMACFTGEYPVK</sequence>
<keyword evidence="5 7" id="KW-0658">Purine biosynthesis</keyword>
<name>A0A4V2SDF6_9FIRM</name>
<feature type="binding site" evidence="7 9">
    <location>
        <position position="353"/>
    </location>
    <ligand>
        <name>Mg(2+)</name>
        <dbReference type="ChEBI" id="CHEBI:18420"/>
    </ligand>
</feature>